<comment type="caution">
    <text evidence="1">The sequence shown here is derived from an EMBL/GenBank/DDBJ whole genome shotgun (WGS) entry which is preliminary data.</text>
</comment>
<proteinExistence type="predicted"/>
<evidence type="ECO:0000313" key="2">
    <source>
        <dbReference type="Proteomes" id="UP000266673"/>
    </source>
</evidence>
<accession>A0A397WCI5</accession>
<dbReference type="AlphaFoldDB" id="A0A397WCI5"/>
<reference evidence="1 2" key="1">
    <citation type="submission" date="2018-06" db="EMBL/GenBank/DDBJ databases">
        <title>Comparative genomics reveals the genomic features of Rhizophagus irregularis, R. cerebriforme, R. diaphanum and Gigaspora rosea, and their symbiotic lifestyle signature.</title>
        <authorList>
            <person name="Morin E."/>
            <person name="San Clemente H."/>
            <person name="Chen E.C.H."/>
            <person name="De La Providencia I."/>
            <person name="Hainaut M."/>
            <person name="Kuo A."/>
            <person name="Kohler A."/>
            <person name="Murat C."/>
            <person name="Tang N."/>
            <person name="Roy S."/>
            <person name="Loubradou J."/>
            <person name="Henrissat B."/>
            <person name="Grigoriev I.V."/>
            <person name="Corradi N."/>
            <person name="Roux C."/>
            <person name="Martin F.M."/>
        </authorList>
    </citation>
    <scope>NUCLEOTIDE SEQUENCE [LARGE SCALE GENOMIC DNA]</scope>
    <source>
        <strain evidence="1 2">DAOM 194757</strain>
    </source>
</reference>
<sequence>MIPMTNYVVDQLHLMLRITDRLWELALDECKNNRHFVDKMRELICDEMNNIGVKFEFWEDHETKAWKSKSLMGPDKLKVIENFNLNIMLPPVRATKVQKLWLGFCELYKMLGQDELTGSLFRNKAQEWIDLFLTHSYVISSANAIVKGLYTPSDITPYMHVLIYHVPEFIDLHLRWGLGAFSCQPVEKKNHQHVSTFFAKTLKDRGEKNFQKSAIMEILKMENRALYFWRVDGTLTLPKYKKISIVNSNKI</sequence>
<evidence type="ECO:0000313" key="1">
    <source>
        <dbReference type="EMBL" id="RIB29836.1"/>
    </source>
</evidence>
<dbReference type="OrthoDB" id="2389739at2759"/>
<dbReference type="Proteomes" id="UP000266673">
    <property type="component" value="Unassembled WGS sequence"/>
</dbReference>
<organism evidence="1 2">
    <name type="scientific">Gigaspora rosea</name>
    <dbReference type="NCBI Taxonomy" id="44941"/>
    <lineage>
        <taxon>Eukaryota</taxon>
        <taxon>Fungi</taxon>
        <taxon>Fungi incertae sedis</taxon>
        <taxon>Mucoromycota</taxon>
        <taxon>Glomeromycotina</taxon>
        <taxon>Glomeromycetes</taxon>
        <taxon>Diversisporales</taxon>
        <taxon>Gigasporaceae</taxon>
        <taxon>Gigaspora</taxon>
    </lineage>
</organism>
<protein>
    <submittedName>
        <fullName evidence="1">Uncharacterized protein</fullName>
    </submittedName>
</protein>
<name>A0A397WCI5_9GLOM</name>
<gene>
    <name evidence="1" type="ORF">C2G38_2292369</name>
</gene>
<dbReference type="EMBL" id="QKWP01000028">
    <property type="protein sequence ID" value="RIB29836.1"/>
    <property type="molecule type" value="Genomic_DNA"/>
</dbReference>
<keyword evidence="2" id="KW-1185">Reference proteome</keyword>